<evidence type="ECO:0000256" key="1">
    <source>
        <dbReference type="SAM" id="MobiDB-lite"/>
    </source>
</evidence>
<gene>
    <name evidence="2" type="ORF">CXG81DRAFT_16391</name>
</gene>
<proteinExistence type="predicted"/>
<organism evidence="2 3">
    <name type="scientific">Caulochytrium protostelioides</name>
    <dbReference type="NCBI Taxonomy" id="1555241"/>
    <lineage>
        <taxon>Eukaryota</taxon>
        <taxon>Fungi</taxon>
        <taxon>Fungi incertae sedis</taxon>
        <taxon>Chytridiomycota</taxon>
        <taxon>Chytridiomycota incertae sedis</taxon>
        <taxon>Chytridiomycetes</taxon>
        <taxon>Caulochytriales</taxon>
        <taxon>Caulochytriaceae</taxon>
        <taxon>Caulochytrium</taxon>
    </lineage>
</organism>
<reference evidence="3" key="1">
    <citation type="journal article" date="2018" name="Nat. Microbiol.">
        <title>Leveraging single-cell genomics to expand the fungal tree of life.</title>
        <authorList>
            <person name="Ahrendt S.R."/>
            <person name="Quandt C.A."/>
            <person name="Ciobanu D."/>
            <person name="Clum A."/>
            <person name="Salamov A."/>
            <person name="Andreopoulos B."/>
            <person name="Cheng J.F."/>
            <person name="Woyke T."/>
            <person name="Pelin A."/>
            <person name="Henrissat B."/>
            <person name="Reynolds N.K."/>
            <person name="Benny G.L."/>
            <person name="Smith M.E."/>
            <person name="James T.Y."/>
            <person name="Grigoriev I.V."/>
        </authorList>
    </citation>
    <scope>NUCLEOTIDE SEQUENCE [LARGE SCALE GENOMIC DNA]</scope>
    <source>
        <strain evidence="3">ATCC 52028</strain>
    </source>
</reference>
<accession>A0A4P9XEW0</accession>
<evidence type="ECO:0000313" key="2">
    <source>
        <dbReference type="EMBL" id="RKP04107.1"/>
    </source>
</evidence>
<dbReference type="STRING" id="1555241.A0A4P9XEW0"/>
<name>A0A4P9XEW0_9FUNG</name>
<feature type="region of interest" description="Disordered" evidence="1">
    <location>
        <begin position="562"/>
        <end position="601"/>
    </location>
</feature>
<sequence length="676" mass="73210">MINPNNLALVWAKLVIRAQEAHTAFQNDGEDAAFLALERLEHVIYVLKDVREKCQTMTRQLELAVHGDERLSPPSSRTAVPLAMVDPGMISDSAWTGPMEPEPYAVASQQPSHPPASHGVAHGMATPQMSGITEPAMRPGSRSISKRSAVARGRHDAKKEDADVDVNAKSARLHRRLEASHRDARQLSIQSSPGNSASHRSIKKRSLDSMYALPLAGSASSSGVLDASYHANASQGIMTDPVIPEHISPTQMPPTHLGDLDLSLISHMTTGGKSTAAPGGAYPADPLQGAGANAGHLVHASSAVRSESSAVTPVSLETFSKVLPAGQLPLFNLLSSTAASPYLSSTASLDSSAAHPVAVHPEWRRLGSEMRSKVDEVFFEFLARLCTQLDARTTTGESIHAPHSGLPVHASVPPDASGQLLITKADHPRCPINEFCLLVFYPAAFSQAFGDALLKYNFNAENGVTTPHVYWYLHQVLYIDRRREPDLWCVQGMQTNDGAWRFRQVQRRFIGPPPVAIPGRRYEWHPVFTDPRVIHCPAKVTARNTPAWLNWDEAMGTLSGHVPVHLKPSNTASQKRRGSRHDEVGSKDASPSTRPPSSSTASHANLVVELEATYPHFSQMHVVKQRMVISIGSLPDEASLPHAAPSSSISNHTAFPAVTPPLPPPHSQNSVLFMHR</sequence>
<feature type="compositionally biased region" description="Basic and acidic residues" evidence="1">
    <location>
        <begin position="176"/>
        <end position="185"/>
    </location>
</feature>
<evidence type="ECO:0000313" key="3">
    <source>
        <dbReference type="Proteomes" id="UP000274922"/>
    </source>
</evidence>
<dbReference type="EMBL" id="ML014113">
    <property type="protein sequence ID" value="RKP04107.1"/>
    <property type="molecule type" value="Genomic_DNA"/>
</dbReference>
<feature type="compositionally biased region" description="Polar residues" evidence="1">
    <location>
        <begin position="187"/>
        <end position="199"/>
    </location>
</feature>
<dbReference type="AlphaFoldDB" id="A0A4P9XEW0"/>
<keyword evidence="3" id="KW-1185">Reference proteome</keyword>
<dbReference type="OrthoDB" id="5593376at2759"/>
<feature type="compositionally biased region" description="Low complexity" evidence="1">
    <location>
        <begin position="589"/>
        <end position="601"/>
    </location>
</feature>
<dbReference type="Proteomes" id="UP000274922">
    <property type="component" value="Unassembled WGS sequence"/>
</dbReference>
<feature type="region of interest" description="Disordered" evidence="1">
    <location>
        <begin position="104"/>
        <end position="203"/>
    </location>
</feature>
<protein>
    <submittedName>
        <fullName evidence="2">Uncharacterized protein</fullName>
    </submittedName>
</protein>